<feature type="transmembrane region" description="Helical" evidence="12">
    <location>
        <begin position="80"/>
        <end position="102"/>
    </location>
</feature>
<keyword evidence="5 12" id="KW-0812">Transmembrane</keyword>
<geneLocation type="mitochondrion" evidence="13"/>
<accession>B2BRP3</accession>
<dbReference type="GO" id="GO:0005743">
    <property type="term" value="C:mitochondrial inner membrane"/>
    <property type="evidence" value="ECO:0007669"/>
    <property type="project" value="UniProtKB-SubCell"/>
</dbReference>
<keyword evidence="7 12" id="KW-1133">Transmembrane helix</keyword>
<gene>
    <name evidence="13" type="primary">atp6</name>
</gene>
<keyword evidence="6" id="KW-0375">Hydrogen ion transport</keyword>
<evidence type="ECO:0000256" key="10">
    <source>
        <dbReference type="ARBA" id="ARBA00023310"/>
    </source>
</evidence>
<comment type="similarity">
    <text evidence="2">Belongs to the ATPase A chain family.</text>
</comment>
<dbReference type="HAMAP" id="MF_01393">
    <property type="entry name" value="ATP_synth_a_bact"/>
    <property type="match status" value="1"/>
</dbReference>
<feature type="transmembrane region" description="Helical" evidence="12">
    <location>
        <begin position="108"/>
        <end position="126"/>
    </location>
</feature>
<dbReference type="GeneID" id="6335903"/>
<dbReference type="PROSITE" id="PS00449">
    <property type="entry name" value="ATPASE_A"/>
    <property type="match status" value="1"/>
</dbReference>
<dbReference type="NCBIfam" id="TIGR01131">
    <property type="entry name" value="ATP_synt_6_or_A"/>
    <property type="match status" value="1"/>
</dbReference>
<evidence type="ECO:0000256" key="9">
    <source>
        <dbReference type="ARBA" id="ARBA00023136"/>
    </source>
</evidence>
<organism evidence="13">
    <name type="scientific">Aphrocallistes vastus</name>
    <name type="common">Cloud glass sponge</name>
    <name type="synonym">Aphrocallistes whiteavesianus</name>
    <dbReference type="NCBI Taxonomy" id="83887"/>
    <lineage>
        <taxon>Eukaryota</taxon>
        <taxon>Metazoa</taxon>
        <taxon>Porifera</taxon>
        <taxon>Hexactinellida</taxon>
        <taxon>Hexasterophora</taxon>
        <taxon>Sceptrulophora</taxon>
        <taxon>Aphrocallistidae</taxon>
        <taxon>Aphrocallistes</taxon>
    </lineage>
</organism>
<dbReference type="SUPFAM" id="SSF81336">
    <property type="entry name" value="F1F0 ATP synthase subunit A"/>
    <property type="match status" value="1"/>
</dbReference>
<evidence type="ECO:0000256" key="1">
    <source>
        <dbReference type="ARBA" id="ARBA00004141"/>
    </source>
</evidence>
<evidence type="ECO:0000256" key="5">
    <source>
        <dbReference type="ARBA" id="ARBA00022692"/>
    </source>
</evidence>
<feature type="transmembrane region" description="Helical" evidence="12">
    <location>
        <begin position="147"/>
        <end position="166"/>
    </location>
</feature>
<dbReference type="PANTHER" id="PTHR11410:SF0">
    <property type="entry name" value="ATP SYNTHASE SUBUNIT A"/>
    <property type="match status" value="1"/>
</dbReference>
<dbReference type="InterPro" id="IPR035908">
    <property type="entry name" value="F0_ATP_A_sf"/>
</dbReference>
<reference evidence="13" key="1">
    <citation type="journal article" date="2008" name="BMC Genomics">
        <title>The mitochondrial genome of the hexactinellid sponge Aphrocallistes vastus: evidence for programmed translational frameshifting.</title>
        <authorList>
            <person name="Rosengarten R.D."/>
            <person name="Sperling E.A."/>
            <person name="Moreno M.A."/>
            <person name="Leys S.P."/>
            <person name="Dellaporta S.L."/>
        </authorList>
    </citation>
    <scope>NUCLEOTIDE SEQUENCE</scope>
</reference>
<evidence type="ECO:0000256" key="11">
    <source>
        <dbReference type="RuleBase" id="RU004450"/>
    </source>
</evidence>
<dbReference type="EMBL" id="EU000309">
    <property type="protein sequence ID" value="ABR58837.1"/>
    <property type="molecule type" value="Genomic_DNA"/>
</dbReference>
<dbReference type="GO" id="GO:0046933">
    <property type="term" value="F:proton-transporting ATP synthase activity, rotational mechanism"/>
    <property type="evidence" value="ECO:0007669"/>
    <property type="project" value="TreeGrafter"/>
</dbReference>
<evidence type="ECO:0000256" key="3">
    <source>
        <dbReference type="ARBA" id="ARBA00022448"/>
    </source>
</evidence>
<dbReference type="PRINTS" id="PR00123">
    <property type="entry name" value="ATPASEA"/>
</dbReference>
<keyword evidence="10" id="KW-0066">ATP synthesis</keyword>
<evidence type="ECO:0000256" key="7">
    <source>
        <dbReference type="ARBA" id="ARBA00022989"/>
    </source>
</evidence>
<dbReference type="InterPro" id="IPR045083">
    <property type="entry name" value="ATP_synth_F0_asu_bact/mt"/>
</dbReference>
<dbReference type="Gene3D" id="1.20.120.220">
    <property type="entry name" value="ATP synthase, F0 complex, subunit A"/>
    <property type="match status" value="1"/>
</dbReference>
<evidence type="ECO:0000256" key="2">
    <source>
        <dbReference type="ARBA" id="ARBA00006810"/>
    </source>
</evidence>
<comment type="subcellular location">
    <subcellularLocation>
        <location evidence="1">Membrane</location>
        <topology evidence="1">Multi-pass membrane protein</topology>
    </subcellularLocation>
    <subcellularLocation>
        <location evidence="11">Mitochondrion inner membrane</location>
        <topology evidence="11">Multi-pass membrane protein</topology>
    </subcellularLocation>
</comment>
<sequence length="242" mass="27948">MNYSYFNQFNISKLFYIKLRETILSFRNLSLILILIIIIITIIQHRNRILIRRNTIINKILYTIAYTLTKEHLNIKHKTFLPFIFNLLIFLTRINLIGLLPYVLTTTAHIIITFSLSLTILIRRTIKRIQNFKRKFIRILTPQGAPLILAPFLVLIETASYLTRAISLGVRLAANISAGHLLLTILSRFSFNILLSELPALSFIPLTILTFIAILEIAVALIQAYVFTLLSTIYLSDRIKIH</sequence>
<evidence type="ECO:0000256" key="4">
    <source>
        <dbReference type="ARBA" id="ARBA00022547"/>
    </source>
</evidence>
<evidence type="ECO:0000256" key="6">
    <source>
        <dbReference type="ARBA" id="ARBA00022781"/>
    </source>
</evidence>
<dbReference type="PANTHER" id="PTHR11410">
    <property type="entry name" value="ATP SYNTHASE SUBUNIT A"/>
    <property type="match status" value="1"/>
</dbReference>
<evidence type="ECO:0000256" key="12">
    <source>
        <dbReference type="SAM" id="Phobius"/>
    </source>
</evidence>
<dbReference type="CDD" id="cd00310">
    <property type="entry name" value="ATP-synt_Fo_a_6"/>
    <property type="match status" value="1"/>
</dbReference>
<keyword evidence="8" id="KW-0406">Ion transport</keyword>
<dbReference type="InterPro" id="IPR023011">
    <property type="entry name" value="ATP_synth_F0_asu_AS"/>
</dbReference>
<proteinExistence type="inferred from homology"/>
<evidence type="ECO:0000256" key="8">
    <source>
        <dbReference type="ARBA" id="ARBA00023065"/>
    </source>
</evidence>
<keyword evidence="3" id="KW-0813">Transport</keyword>
<protein>
    <recommendedName>
        <fullName evidence="11">ATP synthase subunit a</fullName>
    </recommendedName>
</protein>
<dbReference type="Pfam" id="PF00119">
    <property type="entry name" value="ATP-synt_A"/>
    <property type="match status" value="1"/>
</dbReference>
<dbReference type="InterPro" id="IPR000568">
    <property type="entry name" value="ATP_synth_F0_asu"/>
</dbReference>
<keyword evidence="9 12" id="KW-0472">Membrane</keyword>
<dbReference type="AlphaFoldDB" id="B2BRP3"/>
<keyword evidence="4" id="KW-0138">CF(0)</keyword>
<name>B2BRP3_APHVA</name>
<evidence type="ECO:0000313" key="13">
    <source>
        <dbReference type="EMBL" id="ABR58837.1"/>
    </source>
</evidence>
<feature type="transmembrane region" description="Helical" evidence="12">
    <location>
        <begin position="24"/>
        <end position="43"/>
    </location>
</feature>
<keyword evidence="13" id="KW-0496">Mitochondrion</keyword>
<dbReference type="GO" id="GO:0045259">
    <property type="term" value="C:proton-transporting ATP synthase complex"/>
    <property type="evidence" value="ECO:0007669"/>
    <property type="project" value="UniProtKB-KW"/>
</dbReference>
<dbReference type="RefSeq" id="YP_001936264.1">
    <property type="nucleotide sequence ID" value="NC_010769.1"/>
</dbReference>
<feature type="transmembrane region" description="Helical" evidence="12">
    <location>
        <begin position="203"/>
        <end position="226"/>
    </location>
</feature>